<dbReference type="InterPro" id="IPR058433">
    <property type="entry name" value="DUF8120"/>
</dbReference>
<dbReference type="Proteomes" id="UP001259659">
    <property type="component" value="Unassembled WGS sequence"/>
</dbReference>
<gene>
    <name evidence="2" type="ORF">NDI56_17665</name>
</gene>
<name>A0ABU2FHN3_9EURY</name>
<keyword evidence="3" id="KW-1185">Reference proteome</keyword>
<dbReference type="Pfam" id="PF26439">
    <property type="entry name" value="DUF8120"/>
    <property type="match status" value="1"/>
</dbReference>
<sequence length="60" mass="6055">MSERPALTESRYRLIDTASKLVGLALVAAGLDVGGSTPAGLALALAGTACATLTVFLSYE</sequence>
<feature type="domain" description="DUF8120" evidence="1">
    <location>
        <begin position="3"/>
        <end position="58"/>
    </location>
</feature>
<proteinExistence type="predicted"/>
<organism evidence="2 3">
    <name type="scientific">Haloarcula saliterrae</name>
    <dbReference type="NCBI Taxonomy" id="2950534"/>
    <lineage>
        <taxon>Archaea</taxon>
        <taxon>Methanobacteriati</taxon>
        <taxon>Methanobacteriota</taxon>
        <taxon>Stenosarchaea group</taxon>
        <taxon>Halobacteria</taxon>
        <taxon>Halobacteriales</taxon>
        <taxon>Haloarculaceae</taxon>
        <taxon>Haloarcula</taxon>
    </lineage>
</organism>
<evidence type="ECO:0000313" key="2">
    <source>
        <dbReference type="EMBL" id="MDS0261231.1"/>
    </source>
</evidence>
<reference evidence="2 3" key="1">
    <citation type="submission" date="2022-06" db="EMBL/GenBank/DDBJ databases">
        <title>Haloarcula sp. a new haloarchaeum isolate from saline soil.</title>
        <authorList>
            <person name="Strakova D."/>
            <person name="Galisteo C."/>
            <person name="Sanchez-Porro C."/>
            <person name="Ventosa A."/>
        </authorList>
    </citation>
    <scope>NUCLEOTIDE SEQUENCE [LARGE SCALE GENOMIC DNA]</scope>
    <source>
        <strain evidence="2 3">S1CR25-12</strain>
    </source>
</reference>
<comment type="caution">
    <text evidence="2">The sequence shown here is derived from an EMBL/GenBank/DDBJ whole genome shotgun (WGS) entry which is preliminary data.</text>
</comment>
<accession>A0ABU2FHN3</accession>
<evidence type="ECO:0000313" key="3">
    <source>
        <dbReference type="Proteomes" id="UP001259659"/>
    </source>
</evidence>
<evidence type="ECO:0000259" key="1">
    <source>
        <dbReference type="Pfam" id="PF26439"/>
    </source>
</evidence>
<dbReference type="RefSeq" id="WP_310921042.1">
    <property type="nucleotide sequence ID" value="NZ_JAMQON010000005.1"/>
</dbReference>
<dbReference type="EMBL" id="JAMQON010000005">
    <property type="protein sequence ID" value="MDS0261231.1"/>
    <property type="molecule type" value="Genomic_DNA"/>
</dbReference>
<protein>
    <recommendedName>
        <fullName evidence="1">DUF8120 domain-containing protein</fullName>
    </recommendedName>
</protein>